<dbReference type="PROSITE" id="PS51257">
    <property type="entry name" value="PROKAR_LIPOPROTEIN"/>
    <property type="match status" value="1"/>
</dbReference>
<dbReference type="AlphaFoldDB" id="A0A139X9L9"/>
<comment type="caution">
    <text evidence="2">The sequence shown here is derived from an EMBL/GenBank/DDBJ whole genome shotgun (WGS) entry which is preliminary data.</text>
</comment>
<evidence type="ECO:0000313" key="3">
    <source>
        <dbReference type="Proteomes" id="UP000076925"/>
    </source>
</evidence>
<dbReference type="RefSeq" id="WP_017744525.1">
    <property type="nucleotide sequence ID" value="NZ_KQ976354.1"/>
</dbReference>
<evidence type="ECO:0000313" key="2">
    <source>
        <dbReference type="EMBL" id="KYC41390.1"/>
    </source>
</evidence>
<dbReference type="Proteomes" id="UP000076925">
    <property type="component" value="Unassembled WGS sequence"/>
</dbReference>
<name>A0A139X9L9_9CYAN</name>
<sequence length="133" mass="14855">MKNCFRREFGTICISILLTLCGCVSPKDLDNVKFELQDKQQQLQEAQKQLKDSEQQIQILQQRLKQKNSDIAIMSTCLQGVGRALSDMGDGNRSGAFVNLSSVAQECRQSDTIAEKVRVEKNKISTISVSSDQ</sequence>
<keyword evidence="3" id="KW-1185">Reference proteome</keyword>
<proteinExistence type="predicted"/>
<dbReference type="OrthoDB" id="514841at2"/>
<dbReference type="EMBL" id="ANNX02000021">
    <property type="protein sequence ID" value="KYC41390.1"/>
    <property type="molecule type" value="Genomic_DNA"/>
</dbReference>
<accession>A0A139X9L9</accession>
<evidence type="ECO:0000256" key="1">
    <source>
        <dbReference type="SAM" id="Coils"/>
    </source>
</evidence>
<gene>
    <name evidence="2" type="ORF">WA1_22075</name>
</gene>
<keyword evidence="1" id="KW-0175">Coiled coil</keyword>
<protein>
    <recommendedName>
        <fullName evidence="4">Lipoprotein</fullName>
    </recommendedName>
</protein>
<reference evidence="2 3" key="1">
    <citation type="journal article" date="2013" name="Genome Biol. Evol.">
        <title>Genomes of Stigonematalean cyanobacteria (subsection V) and the evolution of oxygenic photosynthesis from prokaryotes to plastids.</title>
        <authorList>
            <person name="Dagan T."/>
            <person name="Roettger M."/>
            <person name="Stucken K."/>
            <person name="Landan G."/>
            <person name="Koch R."/>
            <person name="Major P."/>
            <person name="Gould S.B."/>
            <person name="Goremykin V.V."/>
            <person name="Rippka R."/>
            <person name="Tandeau de Marsac N."/>
            <person name="Gugger M."/>
            <person name="Lockhart P.J."/>
            <person name="Allen J.F."/>
            <person name="Brune I."/>
            <person name="Maus I."/>
            <person name="Puhler A."/>
            <person name="Martin W.F."/>
        </authorList>
    </citation>
    <scope>NUCLEOTIDE SEQUENCE [LARGE SCALE GENOMIC DNA]</scope>
    <source>
        <strain evidence="2 3">PCC 7110</strain>
    </source>
</reference>
<feature type="coiled-coil region" evidence="1">
    <location>
        <begin position="29"/>
        <end position="70"/>
    </location>
</feature>
<organism evidence="2 3">
    <name type="scientific">Scytonema hofmannii PCC 7110</name>
    <dbReference type="NCBI Taxonomy" id="128403"/>
    <lineage>
        <taxon>Bacteria</taxon>
        <taxon>Bacillati</taxon>
        <taxon>Cyanobacteriota</taxon>
        <taxon>Cyanophyceae</taxon>
        <taxon>Nostocales</taxon>
        <taxon>Scytonemataceae</taxon>
        <taxon>Scytonema</taxon>
    </lineage>
</organism>
<evidence type="ECO:0008006" key="4">
    <source>
        <dbReference type="Google" id="ProtNLM"/>
    </source>
</evidence>